<dbReference type="EMBL" id="CAFBRZ010000019">
    <property type="protein sequence ID" value="CAB5147787.1"/>
    <property type="molecule type" value="Genomic_DNA"/>
</dbReference>
<dbReference type="EMBL" id="CAFBOD010000004">
    <property type="protein sequence ID" value="CAB4971656.1"/>
    <property type="molecule type" value="Genomic_DNA"/>
</dbReference>
<dbReference type="EMBL" id="CAFAAS010000004">
    <property type="protein sequence ID" value="CAB4801091.1"/>
    <property type="molecule type" value="Genomic_DNA"/>
</dbReference>
<sequence length="90" mass="10281">MSKDRSGPKGEDFDEEELIKSEFESIISGLSLDESTQSSYLDDLERIERADRFVPPNPPSQSPRSFFISAKNAVERWLKRAHHNDDGVEL</sequence>
<dbReference type="AlphaFoldDB" id="A0A6J6XUP9"/>
<proteinExistence type="predicted"/>
<name>A0A6J6XUP9_9ZZZZ</name>
<reference evidence="2" key="1">
    <citation type="submission" date="2020-05" db="EMBL/GenBank/DDBJ databases">
        <authorList>
            <person name="Chiriac C."/>
            <person name="Salcher M."/>
            <person name="Ghai R."/>
            <person name="Kavagutti S V."/>
        </authorList>
    </citation>
    <scope>NUCLEOTIDE SEQUENCE</scope>
</reference>
<organism evidence="2">
    <name type="scientific">freshwater metagenome</name>
    <dbReference type="NCBI Taxonomy" id="449393"/>
    <lineage>
        <taxon>unclassified sequences</taxon>
        <taxon>metagenomes</taxon>
        <taxon>ecological metagenomes</taxon>
    </lineage>
</organism>
<dbReference type="EMBL" id="CAEZYE010000006">
    <property type="protein sequence ID" value="CAB4702518.1"/>
    <property type="molecule type" value="Genomic_DNA"/>
</dbReference>
<evidence type="ECO:0000313" key="1">
    <source>
        <dbReference type="EMBL" id="CAB4702518.1"/>
    </source>
</evidence>
<protein>
    <submittedName>
        <fullName evidence="2">Unannotated protein</fullName>
    </submittedName>
</protein>
<evidence type="ECO:0000313" key="2">
    <source>
        <dbReference type="EMBL" id="CAB4801091.1"/>
    </source>
</evidence>
<evidence type="ECO:0000313" key="3">
    <source>
        <dbReference type="EMBL" id="CAB4922458.1"/>
    </source>
</evidence>
<evidence type="ECO:0000313" key="4">
    <source>
        <dbReference type="EMBL" id="CAB4971656.1"/>
    </source>
</evidence>
<evidence type="ECO:0000313" key="5">
    <source>
        <dbReference type="EMBL" id="CAB5147787.1"/>
    </source>
</evidence>
<dbReference type="EMBL" id="CAFBMU010000006">
    <property type="protein sequence ID" value="CAB4922458.1"/>
    <property type="molecule type" value="Genomic_DNA"/>
</dbReference>
<gene>
    <name evidence="1" type="ORF">UFOPK2655_00227</name>
    <name evidence="2" type="ORF">UFOPK3077_00536</name>
    <name evidence="3" type="ORF">UFOPK3667_00781</name>
    <name evidence="4" type="ORF">UFOPK3903_00486</name>
    <name evidence="5" type="ORF">UFOPK4444_00468</name>
</gene>
<accession>A0A6J6XUP9</accession>